<evidence type="ECO:0000259" key="1">
    <source>
        <dbReference type="Pfam" id="PF00535"/>
    </source>
</evidence>
<protein>
    <recommendedName>
        <fullName evidence="4">Glycosyltransferase 2-like domain-containing protein</fullName>
    </recommendedName>
</protein>
<dbReference type="InterPro" id="IPR044862">
    <property type="entry name" value="Pro_4_hyd_alph_FE2OG_OXY"/>
</dbReference>
<evidence type="ECO:0000313" key="3">
    <source>
        <dbReference type="EMBL" id="QHT04233.1"/>
    </source>
</evidence>
<dbReference type="InterPro" id="IPR029044">
    <property type="entry name" value="Nucleotide-diphossugar_trans"/>
</dbReference>
<evidence type="ECO:0008006" key="4">
    <source>
        <dbReference type="Google" id="ProtNLM"/>
    </source>
</evidence>
<sequence length="944" mass="112591">MSKYPMVLFFRHDKYNEIDTILNNNKDTFNFSFEITSSTYHLQKLCNENYHVLCTIGISDAEEYLYICKIIPHRFCGKWIHKSFENITFDFNELNYNFNYNYIHNVILPREKTRPDFSVFTTCFNSYNYILNAYNSLKQQSLIDWEWVILDDSTDSNHFEYLKKQLIHDYRVRLYNRSGNSGNIGNVKNEAVSLCRGKYLLELDHDDIIVPSCLQDAYNIFEENSSVGFVYGDTIPVYRNYSPYSYGKTIAKGYGSEYKFYDHVNKKWLNNYLTPCINNITLSHLCCCPNHPRMWRKTALMECENYSEYLPICDDYEIILRTCCKYDVVKINKPLYYQFSNDDGNNFSLIRNSEINRLGPNFIQPIFYNKYNVNDKMKQKNAFDEVDDINNIGIWKKINYQHHRLNKLINNDYNKQICIINENIFDNKLIDYYKENDCQLVFLTNIYNDYQVQLILSDLNYYNDIIFITLPDENENELINFFNILIKNDNCESEILNSNKTLVINNNTTYHKSSLIINSIIEKYKYTSFCEIGVETGWCFNDIKLTDKLGIDPDPKFQNESITKMTSDDYFALNENRTFDIFFIDGMHQCEYVCRDFYNSLKKLNPNGSILIDDILPMNEREQLKFPINHVYENDILKYREPWTGDVWKFIYYLLKNVKMEFQWFQCKPHYRGIIYIKNIITDIPDDYEKIYEEINSYSYKDDFNKYVNYLFTCNLNVNNDSLDKLCNIYKNNKPYNHIVIDNFLHDNFAEYILNLINNKYANNHFLYCIENNTLNKACTFDFHTHQDCNSIINFFNGEYFIDKISKITGISNLIGDPIFKGGGFHLISNGGYLNLHKDFNYNEQFNIYRRVNVLIYFNKNWKKENQGCLELLDTETKEITDIEPLFNRAVILKVDEDDCIHGHTTPWITTETQENRMSLALYYYTKEKPDYIKNINNTVKWYN</sequence>
<dbReference type="SUPFAM" id="SSF53335">
    <property type="entry name" value="S-adenosyl-L-methionine-dependent methyltransferases"/>
    <property type="match status" value="1"/>
</dbReference>
<name>A0A6C0CIW3_9ZZZZ</name>
<reference evidence="3" key="1">
    <citation type="journal article" date="2020" name="Nature">
        <title>Giant virus diversity and host interactions through global metagenomics.</title>
        <authorList>
            <person name="Schulz F."/>
            <person name="Roux S."/>
            <person name="Paez-Espino D."/>
            <person name="Jungbluth S."/>
            <person name="Walsh D.A."/>
            <person name="Denef V.J."/>
            <person name="McMahon K.D."/>
            <person name="Konstantinidis K.T."/>
            <person name="Eloe-Fadrosh E.A."/>
            <person name="Kyrpides N.C."/>
            <person name="Woyke T."/>
        </authorList>
    </citation>
    <scope>NUCLEOTIDE SEQUENCE</scope>
    <source>
        <strain evidence="3">GVMAG-M-3300021185-45</strain>
    </source>
</reference>
<dbReference type="Pfam" id="PF00535">
    <property type="entry name" value="Glycos_transf_2"/>
    <property type="match status" value="1"/>
</dbReference>
<dbReference type="EMBL" id="MN739424">
    <property type="protein sequence ID" value="QHT04233.1"/>
    <property type="molecule type" value="Genomic_DNA"/>
</dbReference>
<dbReference type="PANTHER" id="PTHR22916">
    <property type="entry name" value="GLYCOSYLTRANSFERASE"/>
    <property type="match status" value="1"/>
</dbReference>
<feature type="domain" description="Glycosyltransferase 2-like" evidence="1">
    <location>
        <begin position="118"/>
        <end position="250"/>
    </location>
</feature>
<dbReference type="InterPro" id="IPR001173">
    <property type="entry name" value="Glyco_trans_2-like"/>
</dbReference>
<dbReference type="Gene3D" id="2.60.120.620">
    <property type="entry name" value="q2cbj1_9rhob like domain"/>
    <property type="match status" value="1"/>
</dbReference>
<feature type="domain" description="Prolyl 4-hydroxylase alpha subunit Fe(2+) 2OG dioxygenase" evidence="2">
    <location>
        <begin position="825"/>
        <end position="925"/>
    </location>
</feature>
<proteinExistence type="predicted"/>
<dbReference type="GO" id="GO:0016758">
    <property type="term" value="F:hexosyltransferase activity"/>
    <property type="evidence" value="ECO:0007669"/>
    <property type="project" value="UniProtKB-ARBA"/>
</dbReference>
<dbReference type="PANTHER" id="PTHR22916:SF3">
    <property type="entry name" value="UDP-GLCNAC:BETAGAL BETA-1,3-N-ACETYLGLUCOSAMINYLTRANSFERASE-LIKE PROTEIN 1"/>
    <property type="match status" value="1"/>
</dbReference>
<evidence type="ECO:0000259" key="2">
    <source>
        <dbReference type="Pfam" id="PF13640"/>
    </source>
</evidence>
<dbReference type="SUPFAM" id="SSF53448">
    <property type="entry name" value="Nucleotide-diphospho-sugar transferases"/>
    <property type="match status" value="1"/>
</dbReference>
<accession>A0A6C0CIW3</accession>
<organism evidence="3">
    <name type="scientific">viral metagenome</name>
    <dbReference type="NCBI Taxonomy" id="1070528"/>
    <lineage>
        <taxon>unclassified sequences</taxon>
        <taxon>metagenomes</taxon>
        <taxon>organismal metagenomes</taxon>
    </lineage>
</organism>
<dbReference type="Pfam" id="PF13578">
    <property type="entry name" value="Methyltransf_24"/>
    <property type="match status" value="1"/>
</dbReference>
<dbReference type="CDD" id="cd00761">
    <property type="entry name" value="Glyco_tranf_GTA_type"/>
    <property type="match status" value="1"/>
</dbReference>
<dbReference type="AlphaFoldDB" id="A0A6C0CIW3"/>
<dbReference type="Gene3D" id="3.90.550.10">
    <property type="entry name" value="Spore Coat Polysaccharide Biosynthesis Protein SpsA, Chain A"/>
    <property type="match status" value="1"/>
</dbReference>
<dbReference type="Pfam" id="PF13640">
    <property type="entry name" value="2OG-FeII_Oxy_3"/>
    <property type="match status" value="1"/>
</dbReference>
<dbReference type="Gene3D" id="3.40.50.150">
    <property type="entry name" value="Vaccinia Virus protein VP39"/>
    <property type="match status" value="1"/>
</dbReference>
<dbReference type="InterPro" id="IPR029063">
    <property type="entry name" value="SAM-dependent_MTases_sf"/>
</dbReference>